<dbReference type="SMART" id="SM00184">
    <property type="entry name" value="RING"/>
    <property type="match status" value="1"/>
</dbReference>
<dbReference type="STRING" id="1109443.G4TAY3"/>
<keyword evidence="7 16" id="KW-0347">Helicase</keyword>
<dbReference type="PROSITE" id="PS51194">
    <property type="entry name" value="HELICASE_CTER"/>
    <property type="match status" value="1"/>
</dbReference>
<evidence type="ECO:0000256" key="8">
    <source>
        <dbReference type="ARBA" id="ARBA00022833"/>
    </source>
</evidence>
<keyword evidence="5 11" id="KW-0863">Zinc-finger</keyword>
<dbReference type="AlphaFoldDB" id="G4TAY3"/>
<dbReference type="SMART" id="SM00490">
    <property type="entry name" value="HELICc"/>
    <property type="match status" value="1"/>
</dbReference>
<dbReference type="OMA" id="ETTVWRL"/>
<feature type="domain" description="Helicase ATP-binding" evidence="14">
    <location>
        <begin position="420"/>
        <end position="607"/>
    </location>
</feature>
<dbReference type="GO" id="GO:0008094">
    <property type="term" value="F:ATP-dependent activity, acting on DNA"/>
    <property type="evidence" value="ECO:0007669"/>
    <property type="project" value="TreeGrafter"/>
</dbReference>
<keyword evidence="4" id="KW-0547">Nucleotide-binding</keyword>
<feature type="domain" description="Helicase C-terminal" evidence="15">
    <location>
        <begin position="827"/>
        <end position="1038"/>
    </location>
</feature>
<feature type="compositionally biased region" description="Acidic residues" evidence="12">
    <location>
        <begin position="801"/>
        <end position="811"/>
    </location>
</feature>
<keyword evidence="3" id="KW-0479">Metal-binding</keyword>
<dbReference type="Pfam" id="PF00176">
    <property type="entry name" value="SNF2-rel_dom"/>
    <property type="match status" value="1"/>
</dbReference>
<reference evidence="16 17" key="1">
    <citation type="journal article" date="2011" name="PLoS Pathog.">
        <title>Endophytic Life Strategies Decoded by Genome and Transcriptome Analyses of the Mutualistic Root Symbiont Piriformospora indica.</title>
        <authorList>
            <person name="Zuccaro A."/>
            <person name="Lahrmann U."/>
            <person name="Guldener U."/>
            <person name="Langen G."/>
            <person name="Pfiffi S."/>
            <person name="Biedenkopf D."/>
            <person name="Wong P."/>
            <person name="Samans B."/>
            <person name="Grimm C."/>
            <person name="Basiewicz M."/>
            <person name="Murat C."/>
            <person name="Martin F."/>
            <person name="Kogel K.H."/>
        </authorList>
    </citation>
    <scope>NUCLEOTIDE SEQUENCE [LARGE SCALE GENOMIC DNA]</scope>
    <source>
        <strain evidence="16 17">DSM 11827</strain>
    </source>
</reference>
<evidence type="ECO:0000259" key="14">
    <source>
        <dbReference type="PROSITE" id="PS51192"/>
    </source>
</evidence>
<keyword evidence="10" id="KW-0539">Nucleus</keyword>
<dbReference type="GO" id="GO:0016818">
    <property type="term" value="F:hydrolase activity, acting on acid anhydrides, in phosphorus-containing anhydrides"/>
    <property type="evidence" value="ECO:0007669"/>
    <property type="project" value="InterPro"/>
</dbReference>
<dbReference type="InterPro" id="IPR001841">
    <property type="entry name" value="Znf_RING"/>
</dbReference>
<evidence type="ECO:0000313" key="17">
    <source>
        <dbReference type="Proteomes" id="UP000007148"/>
    </source>
</evidence>
<dbReference type="SMART" id="SM00487">
    <property type="entry name" value="DEXDc"/>
    <property type="match status" value="1"/>
</dbReference>
<dbReference type="Gene3D" id="3.30.70.2330">
    <property type="match status" value="1"/>
</dbReference>
<dbReference type="Pfam" id="PF00271">
    <property type="entry name" value="Helicase_C"/>
    <property type="match status" value="1"/>
</dbReference>
<feature type="domain" description="RING-type" evidence="13">
    <location>
        <begin position="747"/>
        <end position="785"/>
    </location>
</feature>
<dbReference type="GO" id="GO:0003676">
    <property type="term" value="F:nucleic acid binding"/>
    <property type="evidence" value="ECO:0007669"/>
    <property type="project" value="InterPro"/>
</dbReference>
<dbReference type="InterPro" id="IPR038718">
    <property type="entry name" value="SNF2-like_sf"/>
</dbReference>
<dbReference type="GO" id="GO:0004386">
    <property type="term" value="F:helicase activity"/>
    <property type="evidence" value="ECO:0007669"/>
    <property type="project" value="UniProtKB-KW"/>
</dbReference>
<evidence type="ECO:0000256" key="4">
    <source>
        <dbReference type="ARBA" id="ARBA00022741"/>
    </source>
</evidence>
<keyword evidence="8" id="KW-0862">Zinc</keyword>
<dbReference type="GO" id="GO:0005524">
    <property type="term" value="F:ATP binding"/>
    <property type="evidence" value="ECO:0007669"/>
    <property type="project" value="UniProtKB-KW"/>
</dbReference>
<evidence type="ECO:0000256" key="6">
    <source>
        <dbReference type="ARBA" id="ARBA00022801"/>
    </source>
</evidence>
<dbReference type="InterPro" id="IPR049730">
    <property type="entry name" value="SNF2/RAD54-like_C"/>
</dbReference>
<dbReference type="eggNOG" id="KOG1001">
    <property type="taxonomic scope" value="Eukaryota"/>
</dbReference>
<sequence>MTPYLLRQLKKYPRGVHGLSGFQLLRVEDQQRVVSAVERGQVDMADIPASARTFDPNLLPTTPAAAVASSSQASASSNAAGKKRKRVEPPPSSQASTTSRRSDIIELSDSDDDVEVVHMKKRQNIGPSVTQNLTVAGQSTEVIDLSDSDNDEDAGQDEVYTHFASSVVGIKYYSGLVGIGEQVKLIRQPENAYDRNAISVKNISGVQVGHIPKDVAMRLSPLIDRGLITIEGTMTSGNLYGKAGWKLDIDIAIIGPSDPQRRKALEASLIWATPGQCGFEAMKSQTNVAGTSVSAKKARAGQANSAGLGSIDAAKAVQLRNIMENMSRLDDVSRRDTMLNSLCGDDVLELPEYPSPPSRASGVLKNDLLKHQKQGLQWCINAENPVLPKKETDKPVQFWQIQKTGAKTYYYNIATRTPQETAPALGRGGILADDMGLGKTLTLLSLVAATKKDRTASPFCNATLIIVPLSVLSNWETQIVEHFTEDSDIKFHVYYGNGRNVKPSFLEAQDIIITTYQCVVADMPPAKMIKGVDGTETIQVNKAKSGLFAVNWKRICLDEGHTIRNPKTKMAQACYALSAERRWVVSGTPIINNPSDLGSLLRFLRICSPLDKPEFFKRLLSRPLSKRDPYAADLLKALMSSCCIRRTKEMQDKNGKALVPLPPVTFNVIPVKLDEKTREFYDTVEEESRALIQDYLARGANREDDLRAAAKAHQHSVAAPAASNISPEEKSRLQDLLAQAIKDCEECPICFEALTDPRITTCAHRFCLECIVETINRQQKCPLDRRQLRVEDLIEPRPPQEDEEQGDDESEDHLGIEEIAPSAKVQQLIQILRVLPSDSKSLVFSQFTSFLDIIGIQLRKESIPYVRFDGTMSASKRKAVLEQFSEPIYTEFDDQETEPETEDEDAYREYIERKRQRRKGKARAVSRFIESGQAKNPVVMLISLKSGALGLNCTVANNVFLMDPFWHDAIESQAIDRVNRLGQKKEVFVYQMVAEDTIEAKVLSIQERKKELVRQAFSGTKTHQTQREKKEARLQELIELFGRRE</sequence>
<feature type="region of interest" description="Disordered" evidence="12">
    <location>
        <begin position="792"/>
        <end position="811"/>
    </location>
</feature>
<evidence type="ECO:0000256" key="1">
    <source>
        <dbReference type="ARBA" id="ARBA00004123"/>
    </source>
</evidence>
<dbReference type="PROSITE" id="PS51192">
    <property type="entry name" value="HELICASE_ATP_BIND_1"/>
    <property type="match status" value="1"/>
</dbReference>
<dbReference type="InterPro" id="IPR014001">
    <property type="entry name" value="Helicase_ATP-bd"/>
</dbReference>
<proteinExistence type="inferred from homology"/>
<dbReference type="EMBL" id="CAFZ01000033">
    <property type="protein sequence ID" value="CCA68476.1"/>
    <property type="molecule type" value="Genomic_DNA"/>
</dbReference>
<keyword evidence="9" id="KW-0067">ATP-binding</keyword>
<dbReference type="InterPro" id="IPR000330">
    <property type="entry name" value="SNF2_N"/>
</dbReference>
<dbReference type="OrthoDB" id="448448at2759"/>
<dbReference type="InterPro" id="IPR014905">
    <property type="entry name" value="HIRAN"/>
</dbReference>
<evidence type="ECO:0000256" key="12">
    <source>
        <dbReference type="SAM" id="MobiDB-lite"/>
    </source>
</evidence>
<dbReference type="PANTHER" id="PTHR45626">
    <property type="entry name" value="TRANSCRIPTION TERMINATION FACTOR 2-RELATED"/>
    <property type="match status" value="1"/>
</dbReference>
<dbReference type="SMART" id="SM00910">
    <property type="entry name" value="HIRAN"/>
    <property type="match status" value="1"/>
</dbReference>
<evidence type="ECO:0000256" key="5">
    <source>
        <dbReference type="ARBA" id="ARBA00022771"/>
    </source>
</evidence>
<evidence type="ECO:0000313" key="16">
    <source>
        <dbReference type="EMBL" id="CCA68476.1"/>
    </source>
</evidence>
<evidence type="ECO:0000259" key="15">
    <source>
        <dbReference type="PROSITE" id="PS51194"/>
    </source>
</evidence>
<evidence type="ECO:0000256" key="11">
    <source>
        <dbReference type="PROSITE-ProRule" id="PRU00175"/>
    </source>
</evidence>
<gene>
    <name evidence="16" type="ORF">PIIN_02340</name>
</gene>
<dbReference type="PANTHER" id="PTHR45626:SF17">
    <property type="entry name" value="HELICASE-LIKE TRANSCRIPTION FACTOR"/>
    <property type="match status" value="1"/>
</dbReference>
<dbReference type="GO" id="GO:0006281">
    <property type="term" value="P:DNA repair"/>
    <property type="evidence" value="ECO:0007669"/>
    <property type="project" value="TreeGrafter"/>
</dbReference>
<dbReference type="Gene3D" id="3.40.50.10810">
    <property type="entry name" value="Tandem AAA-ATPase domain"/>
    <property type="match status" value="1"/>
</dbReference>
<dbReference type="SUPFAM" id="SSF52540">
    <property type="entry name" value="P-loop containing nucleoside triphosphate hydrolases"/>
    <property type="match status" value="2"/>
</dbReference>
<evidence type="ECO:0000256" key="9">
    <source>
        <dbReference type="ARBA" id="ARBA00022840"/>
    </source>
</evidence>
<feature type="region of interest" description="Disordered" evidence="12">
    <location>
        <begin position="65"/>
        <end position="113"/>
    </location>
</feature>
<keyword evidence="6" id="KW-0378">Hydrolase</keyword>
<keyword evidence="17" id="KW-1185">Reference proteome</keyword>
<dbReference type="InterPro" id="IPR001650">
    <property type="entry name" value="Helicase_C-like"/>
</dbReference>
<dbReference type="InterPro" id="IPR027417">
    <property type="entry name" value="P-loop_NTPase"/>
</dbReference>
<name>G4TAY3_SERID</name>
<dbReference type="Pfam" id="PF08797">
    <property type="entry name" value="HIRAN"/>
    <property type="match status" value="1"/>
</dbReference>
<comment type="caution">
    <text evidence="16">The sequence shown here is derived from an EMBL/GenBank/DDBJ whole genome shotgun (WGS) entry which is preliminary data.</text>
</comment>
<dbReference type="InParanoid" id="G4TAY3"/>
<evidence type="ECO:0000256" key="7">
    <source>
        <dbReference type="ARBA" id="ARBA00022806"/>
    </source>
</evidence>
<dbReference type="SUPFAM" id="SSF57850">
    <property type="entry name" value="RING/U-box"/>
    <property type="match status" value="1"/>
</dbReference>
<organism evidence="16 17">
    <name type="scientific">Serendipita indica (strain DSM 11827)</name>
    <name type="common">Root endophyte fungus</name>
    <name type="synonym">Piriformospora indica</name>
    <dbReference type="NCBI Taxonomy" id="1109443"/>
    <lineage>
        <taxon>Eukaryota</taxon>
        <taxon>Fungi</taxon>
        <taxon>Dikarya</taxon>
        <taxon>Basidiomycota</taxon>
        <taxon>Agaricomycotina</taxon>
        <taxon>Agaricomycetes</taxon>
        <taxon>Sebacinales</taxon>
        <taxon>Serendipitaceae</taxon>
        <taxon>Serendipita</taxon>
    </lineage>
</organism>
<dbReference type="Gene3D" id="3.30.40.10">
    <property type="entry name" value="Zinc/RING finger domain, C3HC4 (zinc finger)"/>
    <property type="match status" value="1"/>
</dbReference>
<feature type="compositionally biased region" description="Low complexity" evidence="12">
    <location>
        <begin position="65"/>
        <end position="80"/>
    </location>
</feature>
<dbReference type="PROSITE" id="PS00518">
    <property type="entry name" value="ZF_RING_1"/>
    <property type="match status" value="1"/>
</dbReference>
<dbReference type="HOGENOM" id="CLU_000315_2_5_1"/>
<dbReference type="InterPro" id="IPR013083">
    <property type="entry name" value="Znf_RING/FYVE/PHD"/>
</dbReference>
<dbReference type="PROSITE" id="PS50089">
    <property type="entry name" value="ZF_RING_2"/>
    <property type="match status" value="1"/>
</dbReference>
<dbReference type="InterPro" id="IPR017907">
    <property type="entry name" value="Znf_RING_CS"/>
</dbReference>
<evidence type="ECO:0000256" key="3">
    <source>
        <dbReference type="ARBA" id="ARBA00022723"/>
    </source>
</evidence>
<evidence type="ECO:0000256" key="10">
    <source>
        <dbReference type="ARBA" id="ARBA00023242"/>
    </source>
</evidence>
<dbReference type="Proteomes" id="UP000007148">
    <property type="component" value="Unassembled WGS sequence"/>
</dbReference>
<dbReference type="InterPro" id="IPR050628">
    <property type="entry name" value="SNF2_RAD54_helicase_TF"/>
</dbReference>
<dbReference type="GO" id="GO:0008270">
    <property type="term" value="F:zinc ion binding"/>
    <property type="evidence" value="ECO:0007669"/>
    <property type="project" value="UniProtKB-KW"/>
</dbReference>
<dbReference type="GO" id="GO:0005634">
    <property type="term" value="C:nucleus"/>
    <property type="evidence" value="ECO:0007669"/>
    <property type="project" value="UniProtKB-SubCell"/>
</dbReference>
<accession>G4TAY3</accession>
<dbReference type="Pfam" id="PF13923">
    <property type="entry name" value="zf-C3HC4_2"/>
    <property type="match status" value="1"/>
</dbReference>
<evidence type="ECO:0000256" key="2">
    <source>
        <dbReference type="ARBA" id="ARBA00007025"/>
    </source>
</evidence>
<comment type="subcellular location">
    <subcellularLocation>
        <location evidence="1">Nucleus</location>
    </subcellularLocation>
</comment>
<protein>
    <submittedName>
        <fullName evidence="16">Related to helicase-like transcription factor</fullName>
    </submittedName>
</protein>
<comment type="similarity">
    <text evidence="2">Belongs to the SNF2/RAD54 helicase family.</text>
</comment>
<dbReference type="CDD" id="cd18793">
    <property type="entry name" value="SF2_C_SNF"/>
    <property type="match status" value="1"/>
</dbReference>
<dbReference type="Gene3D" id="3.40.50.300">
    <property type="entry name" value="P-loop containing nucleotide triphosphate hydrolases"/>
    <property type="match status" value="1"/>
</dbReference>
<evidence type="ECO:0000259" key="13">
    <source>
        <dbReference type="PROSITE" id="PS50089"/>
    </source>
</evidence>